<accession>A0AAE1WZF7</accession>
<feature type="region of interest" description="Disordered" evidence="3">
    <location>
        <begin position="1"/>
        <end position="46"/>
    </location>
</feature>
<dbReference type="EMBL" id="JACGWL010000005">
    <property type="protein sequence ID" value="KAK4402435.1"/>
    <property type="molecule type" value="Genomic_DNA"/>
</dbReference>
<dbReference type="Pfam" id="PF25597">
    <property type="entry name" value="SH3_retrovirus"/>
    <property type="match status" value="1"/>
</dbReference>
<keyword evidence="6" id="KW-1185">Reference proteome</keyword>
<dbReference type="Gene3D" id="3.30.420.10">
    <property type="entry name" value="Ribonuclease H-like superfamily/Ribonuclease H"/>
    <property type="match status" value="1"/>
</dbReference>
<evidence type="ECO:0000256" key="3">
    <source>
        <dbReference type="SAM" id="MobiDB-lite"/>
    </source>
</evidence>
<dbReference type="GO" id="GO:0016787">
    <property type="term" value="F:hydrolase activity"/>
    <property type="evidence" value="ECO:0007669"/>
    <property type="project" value="UniProtKB-KW"/>
</dbReference>
<dbReference type="Pfam" id="PF07727">
    <property type="entry name" value="RVT_2"/>
    <property type="match status" value="1"/>
</dbReference>
<feature type="compositionally biased region" description="Polar residues" evidence="3">
    <location>
        <begin position="399"/>
        <end position="408"/>
    </location>
</feature>
<feature type="region of interest" description="Disordered" evidence="3">
    <location>
        <begin position="364"/>
        <end position="414"/>
    </location>
</feature>
<reference evidence="5" key="1">
    <citation type="submission" date="2020-06" db="EMBL/GenBank/DDBJ databases">
        <authorList>
            <person name="Li T."/>
            <person name="Hu X."/>
            <person name="Zhang T."/>
            <person name="Song X."/>
            <person name="Zhang H."/>
            <person name="Dai N."/>
            <person name="Sheng W."/>
            <person name="Hou X."/>
            <person name="Wei L."/>
        </authorList>
    </citation>
    <scope>NUCLEOTIDE SEQUENCE</scope>
    <source>
        <strain evidence="5">K16</strain>
        <tissue evidence="5">Leaf</tissue>
    </source>
</reference>
<dbReference type="InterPro" id="IPR001584">
    <property type="entry name" value="Integrase_cat-core"/>
</dbReference>
<organism evidence="5 6">
    <name type="scientific">Sesamum angolense</name>
    <dbReference type="NCBI Taxonomy" id="2727404"/>
    <lineage>
        <taxon>Eukaryota</taxon>
        <taxon>Viridiplantae</taxon>
        <taxon>Streptophyta</taxon>
        <taxon>Embryophyta</taxon>
        <taxon>Tracheophyta</taxon>
        <taxon>Spermatophyta</taxon>
        <taxon>Magnoliopsida</taxon>
        <taxon>eudicotyledons</taxon>
        <taxon>Gunneridae</taxon>
        <taxon>Pentapetalae</taxon>
        <taxon>asterids</taxon>
        <taxon>lamiids</taxon>
        <taxon>Lamiales</taxon>
        <taxon>Pedaliaceae</taxon>
        <taxon>Sesamum</taxon>
    </lineage>
</organism>
<name>A0AAE1WZF7_9LAMI</name>
<dbReference type="SUPFAM" id="SSF53098">
    <property type="entry name" value="Ribonuclease H-like"/>
    <property type="match status" value="1"/>
</dbReference>
<sequence>MWPMTFPLGRPNSRPNSQPSITDGRPTYQPMGPDPTDPNHSPDPKMKGILIQQKVFKSIDGKYAENVSDDKKRDNDDDVKAAIKYGRDNVCLDTVINGLKSKEMDIKTNKTSQSNNEVNMEEGLEGRWGKGIMKIMKGSLTVFKADRRRNLYVCTVDYDILAASVTDFDKTSLWHKRLGHISQKVKWKILVENQTGKKLKVLRTDNGLEFCNQSFSNLCDECGIKHHKTNPYTPQQNGVAERMNRTLLEKVRCMLISSGLPKSFWGETLVTAAYLINRSPSVPLNGKIPESVWTGHAVNISSLRVFGCSAFVHQSVYKLAPRSQKCVFIGYPDGIKGYRLWLRSQPGFKVLISKDVIFNENEMPCLDDSQDKNNDNSDLTFNKVEDNQQGEENEEESSTDFPENTNSEGLDDYLLARDRNRREPRIPASAMAEEMKSLKDNNTWVLVPKPKSCSVVDCKWVFKIKEEDTSKRFKARLVAKGFTQKEGIDYTEIFSPVVKYTTVRIILALTAHFNWELKQMDVKTAFLHGDLEENIYMQQPDVFVDKSKPDYVCLLKKSLPDIAYSISCLSRYMSNAGLPHWEALKWLLRYLNGSANRGLIFSKCAKGVDLIGYVDSNYANDRDSRRNLLKNGDDDKTLTQSLDRFPETVLVQGGVCNKMWPMTFPLGRPNSRPNSQPSITDGRPTYQPMGPDPTDPNHSPDPVSLTYLF</sequence>
<dbReference type="InterPro" id="IPR036397">
    <property type="entry name" value="RNaseH_sf"/>
</dbReference>
<comment type="caution">
    <text evidence="5">The sequence shown here is derived from an EMBL/GenBank/DDBJ whole genome shotgun (WGS) entry which is preliminary data.</text>
</comment>
<feature type="compositionally biased region" description="Acidic residues" evidence="3">
    <location>
        <begin position="388"/>
        <end position="398"/>
    </location>
</feature>
<evidence type="ECO:0000313" key="6">
    <source>
        <dbReference type="Proteomes" id="UP001289374"/>
    </source>
</evidence>
<dbReference type="GO" id="GO:0003676">
    <property type="term" value="F:nucleic acid binding"/>
    <property type="evidence" value="ECO:0007669"/>
    <property type="project" value="InterPro"/>
</dbReference>
<dbReference type="AlphaFoldDB" id="A0AAE1WZF7"/>
<proteinExistence type="predicted"/>
<dbReference type="InterPro" id="IPR012337">
    <property type="entry name" value="RNaseH-like_sf"/>
</dbReference>
<dbReference type="PANTHER" id="PTHR42648">
    <property type="entry name" value="TRANSPOSASE, PUTATIVE-RELATED"/>
    <property type="match status" value="1"/>
</dbReference>
<dbReference type="Proteomes" id="UP001289374">
    <property type="component" value="Unassembled WGS sequence"/>
</dbReference>
<gene>
    <name evidence="5" type="ORF">Sango_0984200</name>
</gene>
<keyword evidence="1" id="KW-0479">Metal-binding</keyword>
<protein>
    <submittedName>
        <fullName evidence="5">Retrovirus-related Pol polyprotein from transposon TNT 1-94</fullName>
    </submittedName>
</protein>
<feature type="domain" description="Integrase catalytic" evidence="4">
    <location>
        <begin position="200"/>
        <end position="297"/>
    </location>
</feature>
<reference evidence="5" key="2">
    <citation type="journal article" date="2024" name="Plant">
        <title>Genomic evolution and insights into agronomic trait innovations of Sesamum species.</title>
        <authorList>
            <person name="Miao H."/>
            <person name="Wang L."/>
            <person name="Qu L."/>
            <person name="Liu H."/>
            <person name="Sun Y."/>
            <person name="Le M."/>
            <person name="Wang Q."/>
            <person name="Wei S."/>
            <person name="Zheng Y."/>
            <person name="Lin W."/>
            <person name="Duan Y."/>
            <person name="Cao H."/>
            <person name="Xiong S."/>
            <person name="Wang X."/>
            <person name="Wei L."/>
            <person name="Li C."/>
            <person name="Ma Q."/>
            <person name="Ju M."/>
            <person name="Zhao R."/>
            <person name="Li G."/>
            <person name="Mu C."/>
            <person name="Tian Q."/>
            <person name="Mei H."/>
            <person name="Zhang T."/>
            <person name="Gao T."/>
            <person name="Zhang H."/>
        </authorList>
    </citation>
    <scope>NUCLEOTIDE SEQUENCE</scope>
    <source>
        <strain evidence="5">K16</strain>
    </source>
</reference>
<dbReference type="InterPro" id="IPR039537">
    <property type="entry name" value="Retrotran_Ty1/copia-like"/>
</dbReference>
<dbReference type="InterPro" id="IPR013103">
    <property type="entry name" value="RVT_2"/>
</dbReference>
<evidence type="ECO:0000256" key="2">
    <source>
        <dbReference type="ARBA" id="ARBA00022801"/>
    </source>
</evidence>
<evidence type="ECO:0000256" key="1">
    <source>
        <dbReference type="ARBA" id="ARBA00022723"/>
    </source>
</evidence>
<dbReference type="GO" id="GO:0046872">
    <property type="term" value="F:metal ion binding"/>
    <property type="evidence" value="ECO:0007669"/>
    <property type="project" value="UniProtKB-KW"/>
</dbReference>
<keyword evidence="2" id="KW-0378">Hydrolase</keyword>
<dbReference type="InterPro" id="IPR057670">
    <property type="entry name" value="SH3_retrovirus"/>
</dbReference>
<dbReference type="PANTHER" id="PTHR42648:SF28">
    <property type="entry name" value="TRANSPOSON-ENCODED PROTEIN WITH RIBONUCLEASE H-LIKE AND RETROVIRUS ZINC FINGER-LIKE DOMAINS"/>
    <property type="match status" value="1"/>
</dbReference>
<dbReference type="PROSITE" id="PS50994">
    <property type="entry name" value="INTEGRASE"/>
    <property type="match status" value="1"/>
</dbReference>
<feature type="region of interest" description="Disordered" evidence="3">
    <location>
        <begin position="666"/>
        <end position="709"/>
    </location>
</feature>
<evidence type="ECO:0000259" key="4">
    <source>
        <dbReference type="PROSITE" id="PS50994"/>
    </source>
</evidence>
<evidence type="ECO:0000313" key="5">
    <source>
        <dbReference type="EMBL" id="KAK4402435.1"/>
    </source>
</evidence>
<dbReference type="GO" id="GO:0015074">
    <property type="term" value="P:DNA integration"/>
    <property type="evidence" value="ECO:0007669"/>
    <property type="project" value="InterPro"/>
</dbReference>